<dbReference type="AlphaFoldDB" id="A0AAJ0GF54"/>
<dbReference type="Proteomes" id="UP001271007">
    <property type="component" value="Unassembled WGS sequence"/>
</dbReference>
<evidence type="ECO:0000259" key="1">
    <source>
        <dbReference type="Pfam" id="PF10000"/>
    </source>
</evidence>
<reference evidence="2" key="1">
    <citation type="submission" date="2023-04" db="EMBL/GenBank/DDBJ databases">
        <title>Black Yeasts Isolated from many extreme environments.</title>
        <authorList>
            <person name="Coleine C."/>
            <person name="Stajich J.E."/>
            <person name="Selbmann L."/>
        </authorList>
    </citation>
    <scope>NUCLEOTIDE SEQUENCE</scope>
    <source>
        <strain evidence="2">CCFEE 5312</strain>
    </source>
</reference>
<feature type="domain" description="DUF2241" evidence="1">
    <location>
        <begin position="6"/>
        <end position="82"/>
    </location>
</feature>
<comment type="caution">
    <text evidence="2">The sequence shown here is derived from an EMBL/GenBank/DDBJ whole genome shotgun (WGS) entry which is preliminary data.</text>
</comment>
<proteinExistence type="predicted"/>
<keyword evidence="3" id="KW-1185">Reference proteome</keyword>
<evidence type="ECO:0000313" key="3">
    <source>
        <dbReference type="Proteomes" id="UP001271007"/>
    </source>
</evidence>
<dbReference type="GO" id="GO:0006520">
    <property type="term" value="P:amino acid metabolic process"/>
    <property type="evidence" value="ECO:0007669"/>
    <property type="project" value="UniProtKB-ARBA"/>
</dbReference>
<dbReference type="PANTHER" id="PTHR39199">
    <property type="entry name" value="BLR5128 PROTEIN"/>
    <property type="match status" value="1"/>
</dbReference>
<dbReference type="EMBL" id="JAWDJX010000006">
    <property type="protein sequence ID" value="KAK3056341.1"/>
    <property type="molecule type" value="Genomic_DNA"/>
</dbReference>
<organism evidence="2 3">
    <name type="scientific">Extremus antarcticus</name>
    <dbReference type="NCBI Taxonomy" id="702011"/>
    <lineage>
        <taxon>Eukaryota</taxon>
        <taxon>Fungi</taxon>
        <taxon>Dikarya</taxon>
        <taxon>Ascomycota</taxon>
        <taxon>Pezizomycotina</taxon>
        <taxon>Dothideomycetes</taxon>
        <taxon>Dothideomycetidae</taxon>
        <taxon>Mycosphaerellales</taxon>
        <taxon>Extremaceae</taxon>
        <taxon>Extremus</taxon>
    </lineage>
</organism>
<accession>A0AAJ0GF54</accession>
<dbReference type="Gene3D" id="3.30.2130.10">
    <property type="entry name" value="VC0802-like"/>
    <property type="match status" value="1"/>
</dbReference>
<dbReference type="SUPFAM" id="SSF55021">
    <property type="entry name" value="ACT-like"/>
    <property type="match status" value="2"/>
</dbReference>
<dbReference type="GO" id="GO:0046394">
    <property type="term" value="P:carboxylic acid biosynthetic process"/>
    <property type="evidence" value="ECO:0007669"/>
    <property type="project" value="UniProtKB-ARBA"/>
</dbReference>
<gene>
    <name evidence="2" type="ORF">LTR09_002848</name>
</gene>
<protein>
    <recommendedName>
        <fullName evidence="1">DUF2241 domain-containing protein</fullName>
    </recommendedName>
</protein>
<evidence type="ECO:0000313" key="2">
    <source>
        <dbReference type="EMBL" id="KAK3056341.1"/>
    </source>
</evidence>
<name>A0AAJ0GF54_9PEZI</name>
<dbReference type="PANTHER" id="PTHR39199:SF1">
    <property type="entry name" value="BLR5128 PROTEIN"/>
    <property type="match status" value="1"/>
</dbReference>
<dbReference type="InterPro" id="IPR018717">
    <property type="entry name" value="DUF2241"/>
</dbReference>
<dbReference type="Pfam" id="PF10000">
    <property type="entry name" value="ACT_3"/>
    <property type="match status" value="1"/>
</dbReference>
<dbReference type="InterPro" id="IPR045865">
    <property type="entry name" value="ACT-like_dom_sf"/>
</dbReference>
<sequence length="147" mass="16091">MAQTTGALSLPHLLKSMSPVLHPSTFVWGTIPTDPSSSSTTILNLFAGNQVQMLFREQEGWTVLVPEEVAKEIQLQSTFPCRMVTLNVHSSLEAVGFIAAISARLTKLGLGVNPVSGYYHDHLFVAPERAEEVVEELRKMAGEQEEA</sequence>